<sequence>MSVDADGCPRRGPVSGRFGGEFLIGSVPPTRGREAIARDRERKQKQRGTALTIRFSTWSGTLRELLQMAWAEECEKMTGAFEVASASSIVGTETCDRSTIMPSRFISVTTSVPKCERPPMWGTRPGSSTLQQSAHGVLQVCVRVR</sequence>
<evidence type="ECO:0000313" key="2">
    <source>
        <dbReference type="Proteomes" id="UP000075903"/>
    </source>
</evidence>
<organism evidence="1 2">
    <name type="scientific">Anopheles merus</name>
    <name type="common">Mosquito</name>
    <dbReference type="NCBI Taxonomy" id="30066"/>
    <lineage>
        <taxon>Eukaryota</taxon>
        <taxon>Metazoa</taxon>
        <taxon>Ecdysozoa</taxon>
        <taxon>Arthropoda</taxon>
        <taxon>Hexapoda</taxon>
        <taxon>Insecta</taxon>
        <taxon>Pterygota</taxon>
        <taxon>Neoptera</taxon>
        <taxon>Endopterygota</taxon>
        <taxon>Diptera</taxon>
        <taxon>Nematocera</taxon>
        <taxon>Culicoidea</taxon>
        <taxon>Culicidae</taxon>
        <taxon>Anophelinae</taxon>
        <taxon>Anopheles</taxon>
    </lineage>
</organism>
<name>A0A182V5K2_ANOME</name>
<keyword evidence="2" id="KW-1185">Reference proteome</keyword>
<reference evidence="1" key="1">
    <citation type="submission" date="2020-05" db="UniProtKB">
        <authorList>
            <consortium name="EnsemblMetazoa"/>
        </authorList>
    </citation>
    <scope>IDENTIFICATION</scope>
    <source>
        <strain evidence="1">MAF</strain>
    </source>
</reference>
<dbReference type="EnsemblMetazoa" id="AMEM009232-RA">
    <property type="protein sequence ID" value="AMEM009232-PA"/>
    <property type="gene ID" value="AMEM009232"/>
</dbReference>
<protein>
    <submittedName>
        <fullName evidence="1">Uncharacterized protein</fullName>
    </submittedName>
</protein>
<dbReference type="Proteomes" id="UP000075903">
    <property type="component" value="Unassembled WGS sequence"/>
</dbReference>
<dbReference type="AlphaFoldDB" id="A0A182V5K2"/>
<proteinExistence type="predicted"/>
<evidence type="ECO:0000313" key="1">
    <source>
        <dbReference type="EnsemblMetazoa" id="AMEM009232-PA"/>
    </source>
</evidence>
<dbReference type="VEuPathDB" id="VectorBase:AMEM009232"/>
<accession>A0A182V5K2</accession>